<dbReference type="EMBL" id="SOYY01000003">
    <property type="protein sequence ID" value="KAA0723818.1"/>
    <property type="molecule type" value="Genomic_DNA"/>
</dbReference>
<comment type="caution">
    <text evidence="1">The sequence shown here is derived from an EMBL/GenBank/DDBJ whole genome shotgun (WGS) entry which is preliminary data.</text>
</comment>
<proteinExistence type="predicted"/>
<keyword evidence="2" id="KW-1185">Reference proteome</keyword>
<protein>
    <submittedName>
        <fullName evidence="1">Uncharacterized protein</fullName>
    </submittedName>
</protein>
<dbReference type="Proteomes" id="UP000324632">
    <property type="component" value="Chromosome 3"/>
</dbReference>
<gene>
    <name evidence="1" type="ORF">E1301_Tti014147</name>
</gene>
<organism evidence="1 2">
    <name type="scientific">Triplophysa tibetana</name>
    <dbReference type="NCBI Taxonomy" id="1572043"/>
    <lineage>
        <taxon>Eukaryota</taxon>
        <taxon>Metazoa</taxon>
        <taxon>Chordata</taxon>
        <taxon>Craniata</taxon>
        <taxon>Vertebrata</taxon>
        <taxon>Euteleostomi</taxon>
        <taxon>Actinopterygii</taxon>
        <taxon>Neopterygii</taxon>
        <taxon>Teleostei</taxon>
        <taxon>Ostariophysi</taxon>
        <taxon>Cypriniformes</taxon>
        <taxon>Nemacheilidae</taxon>
        <taxon>Triplophysa</taxon>
    </lineage>
</organism>
<accession>A0A5A9PPQ3</accession>
<evidence type="ECO:0000313" key="2">
    <source>
        <dbReference type="Proteomes" id="UP000324632"/>
    </source>
</evidence>
<sequence length="143" mass="15684">MHIVNTVSVQTRLSPYCIELHFDNLALEASIEARERAETPTRVRACIRQQQVKLRSAEAQQSESTLQQLSYTGKITVTMEKKVDGISARVDTSSSSSGADADDALLALSLSERGADKGVEPTIRLSDHRAYLSSPPPFFPHAK</sequence>
<name>A0A5A9PPQ3_9TELE</name>
<dbReference type="AlphaFoldDB" id="A0A5A9PPQ3"/>
<reference evidence="1 2" key="1">
    <citation type="journal article" date="2019" name="Mol. Ecol. Resour.">
        <title>Chromosome-level genome assembly of Triplophysa tibetana, a fish adapted to the harsh high-altitude environment of the Tibetan Plateau.</title>
        <authorList>
            <person name="Yang X."/>
            <person name="Liu H."/>
            <person name="Ma Z."/>
            <person name="Zou Y."/>
            <person name="Zou M."/>
            <person name="Mao Y."/>
            <person name="Li X."/>
            <person name="Wang H."/>
            <person name="Chen T."/>
            <person name="Wang W."/>
            <person name="Yang R."/>
        </authorList>
    </citation>
    <scope>NUCLEOTIDE SEQUENCE [LARGE SCALE GENOMIC DNA]</scope>
    <source>
        <strain evidence="1">TTIB1903HZAU</strain>
        <tissue evidence="1">Muscle</tissue>
    </source>
</reference>
<evidence type="ECO:0000313" key="1">
    <source>
        <dbReference type="EMBL" id="KAA0723818.1"/>
    </source>
</evidence>